<dbReference type="KEGG" id="vg:77944198"/>
<proteinExistence type="predicted"/>
<organism evidence="2 3">
    <name type="scientific">Alteromonas phage ZP6</name>
    <dbReference type="NCBI Taxonomy" id="2492447"/>
    <lineage>
        <taxon>Viruses</taxon>
        <taxon>Duplodnaviria</taxon>
        <taxon>Heunggongvirae</taxon>
        <taxon>Uroviricota</taxon>
        <taxon>Caudoviricetes</taxon>
        <taxon>Mareflavirus</taxon>
        <taxon>Mareflavirus ZP6</taxon>
    </lineage>
</organism>
<feature type="region of interest" description="Disordered" evidence="1">
    <location>
        <begin position="48"/>
        <end position="71"/>
    </location>
</feature>
<evidence type="ECO:0000313" key="2">
    <source>
        <dbReference type="EMBL" id="AZS06558.1"/>
    </source>
</evidence>
<accession>A0A3S9U8F9</accession>
<evidence type="ECO:0000313" key="3">
    <source>
        <dbReference type="Proteomes" id="UP000286786"/>
    </source>
</evidence>
<evidence type="ECO:0000256" key="1">
    <source>
        <dbReference type="SAM" id="MobiDB-lite"/>
    </source>
</evidence>
<dbReference type="EMBL" id="MK203850">
    <property type="protein sequence ID" value="AZS06558.1"/>
    <property type="molecule type" value="Genomic_DNA"/>
</dbReference>
<dbReference type="InterPro" id="IPR045565">
    <property type="entry name" value="Phage_capsid_2"/>
</dbReference>
<reference evidence="2 3" key="1">
    <citation type="submission" date="2018-11" db="EMBL/GenBank/DDBJ databases">
        <title>Isolation and Complete Genome Sequence of a Novel Alteromonas Phage ZP6.</title>
        <authorList>
            <person name="Han J."/>
        </authorList>
    </citation>
    <scope>NUCLEOTIDE SEQUENCE [LARGE SCALE GENOMIC DNA]</scope>
</reference>
<protein>
    <submittedName>
        <fullName evidence="2">Structural protein</fullName>
    </submittedName>
</protein>
<sequence>MAITIDQVYVDTFERNVRHLAQQSNTRLRAFVTERSVQSESHAWERVGAVETSEKISSRQPTPENDTPWSRRLSIPATFDVGDTVEPEDVVQMLIEPKSNIAMAHAMACRRRVDDIIIAAANGDSRDGDGNVVAFDTANQMIDLTTGGTTTGAAAEINIDSILQVQEKFYENDIQMDDMQRVCMVIGPKQQRKLMQLMEVTSGDYQNSRALATGYMPNWLGFDWVVSNRLQSAAANTLDCLAFTPQGIGLQVNKDITAKVGEDPSISFAWRIYAALTMGAVRVEDEHVVRLRLADTVTAA</sequence>
<dbReference type="Proteomes" id="UP000286786">
    <property type="component" value="Genome"/>
</dbReference>
<name>A0A3S9U8F9_9CAUD</name>
<dbReference type="Pfam" id="PF19821">
    <property type="entry name" value="Phage_capsid_2"/>
    <property type="match status" value="1"/>
</dbReference>
<dbReference type="RefSeq" id="YP_010668057.1">
    <property type="nucleotide sequence ID" value="NC_070953.1"/>
</dbReference>
<keyword evidence="3" id="KW-1185">Reference proteome</keyword>
<feature type="compositionally biased region" description="Polar residues" evidence="1">
    <location>
        <begin position="58"/>
        <end position="68"/>
    </location>
</feature>
<dbReference type="GeneID" id="77944198"/>